<name>A0A1H1A1A6_9ACTN</name>
<accession>A0A1H1A1A6</accession>
<reference evidence="2 3" key="1">
    <citation type="submission" date="2016-10" db="EMBL/GenBank/DDBJ databases">
        <authorList>
            <person name="de Groot N.N."/>
        </authorList>
    </citation>
    <scope>NUCLEOTIDE SEQUENCE [LARGE SCALE GENOMIC DNA]</scope>
    <source>
        <strain evidence="2 3">DSM 43794</strain>
    </source>
</reference>
<evidence type="ECO:0000313" key="2">
    <source>
        <dbReference type="EMBL" id="SDQ33412.1"/>
    </source>
</evidence>
<sequence>MCPHTPKVYTTTPEKVHFGLPYPGGDRGAPDARRARRGSRAGRTGRPDPTIGP</sequence>
<dbReference type="STRING" id="35622.SAMN04489764_0263"/>
<dbReference type="AlphaFoldDB" id="A0A1H1A1A6"/>
<gene>
    <name evidence="2" type="ORF">SAMN04489764_0263</name>
</gene>
<evidence type="ECO:0000256" key="1">
    <source>
        <dbReference type="SAM" id="MobiDB-lite"/>
    </source>
</evidence>
<evidence type="ECO:0000313" key="3">
    <source>
        <dbReference type="Proteomes" id="UP000217103"/>
    </source>
</evidence>
<proteinExistence type="predicted"/>
<dbReference type="Proteomes" id="UP000217103">
    <property type="component" value="Unassembled WGS sequence"/>
</dbReference>
<keyword evidence="3" id="KW-1185">Reference proteome</keyword>
<dbReference type="EMBL" id="FNKK01000002">
    <property type="protein sequence ID" value="SDQ33412.1"/>
    <property type="molecule type" value="Genomic_DNA"/>
</dbReference>
<organism evidence="2 3">
    <name type="scientific">Thermostaphylospora chromogena</name>
    <dbReference type="NCBI Taxonomy" id="35622"/>
    <lineage>
        <taxon>Bacteria</taxon>
        <taxon>Bacillati</taxon>
        <taxon>Actinomycetota</taxon>
        <taxon>Actinomycetes</taxon>
        <taxon>Streptosporangiales</taxon>
        <taxon>Thermomonosporaceae</taxon>
        <taxon>Thermostaphylospora</taxon>
    </lineage>
</organism>
<protein>
    <submittedName>
        <fullName evidence="2">Uncharacterized protein</fullName>
    </submittedName>
</protein>
<feature type="region of interest" description="Disordered" evidence="1">
    <location>
        <begin position="1"/>
        <end position="53"/>
    </location>
</feature>